<feature type="non-terminal residue" evidence="1">
    <location>
        <position position="120"/>
    </location>
</feature>
<dbReference type="GeneID" id="37059168"/>
<sequence length="120" mass="13213">MLSQKPGASIPPMQDLFCLWNFPREPERFRRRCISIPAKRSTHAPLMCQADVGGSQSSHVLLPLGGGPSITVYRAAMALMPAFVGRRAMAASRELRCSNFGSKCWPAYHTSVFASGSWWA</sequence>
<organism evidence="1 2">
    <name type="scientific">Aspergillus eucalypticola (strain CBS 122712 / IBT 29274)</name>
    <dbReference type="NCBI Taxonomy" id="1448314"/>
    <lineage>
        <taxon>Eukaryota</taxon>
        <taxon>Fungi</taxon>
        <taxon>Dikarya</taxon>
        <taxon>Ascomycota</taxon>
        <taxon>Pezizomycotina</taxon>
        <taxon>Eurotiomycetes</taxon>
        <taxon>Eurotiomycetidae</taxon>
        <taxon>Eurotiales</taxon>
        <taxon>Aspergillaceae</taxon>
        <taxon>Aspergillus</taxon>
        <taxon>Aspergillus subgen. Circumdati</taxon>
    </lineage>
</organism>
<evidence type="ECO:0000313" key="1">
    <source>
        <dbReference type="EMBL" id="PWY61876.1"/>
    </source>
</evidence>
<gene>
    <name evidence="1" type="ORF">BO83DRAFT_460441</name>
</gene>
<dbReference type="Proteomes" id="UP000246171">
    <property type="component" value="Unassembled WGS sequence"/>
</dbReference>
<keyword evidence="2" id="KW-1185">Reference proteome</keyword>
<dbReference type="VEuPathDB" id="FungiDB:BO83DRAFT_460441"/>
<dbReference type="RefSeq" id="XP_025381910.1">
    <property type="nucleotide sequence ID" value="XM_025537206.1"/>
</dbReference>
<evidence type="ECO:0000313" key="2">
    <source>
        <dbReference type="Proteomes" id="UP000246171"/>
    </source>
</evidence>
<proteinExistence type="predicted"/>
<accession>A0A317UL83</accession>
<dbReference type="AlphaFoldDB" id="A0A317UL83"/>
<comment type="caution">
    <text evidence="1">The sequence shown here is derived from an EMBL/GenBank/DDBJ whole genome shotgun (WGS) entry which is preliminary data.</text>
</comment>
<dbReference type="EMBL" id="MSFU01000052">
    <property type="protein sequence ID" value="PWY61876.1"/>
    <property type="molecule type" value="Genomic_DNA"/>
</dbReference>
<reference evidence="1" key="1">
    <citation type="submission" date="2016-12" db="EMBL/GenBank/DDBJ databases">
        <title>The genomes of Aspergillus section Nigri reveals drivers in fungal speciation.</title>
        <authorList>
            <consortium name="DOE Joint Genome Institute"/>
            <person name="Vesth T.C."/>
            <person name="Nybo J."/>
            <person name="Theobald S."/>
            <person name="Brandl J."/>
            <person name="Frisvad J.C."/>
            <person name="Nielsen K.F."/>
            <person name="Lyhne E.K."/>
            <person name="Kogle M.E."/>
            <person name="Kuo A."/>
            <person name="Riley R."/>
            <person name="Clum A."/>
            <person name="Nolan M."/>
            <person name="Lipzen A."/>
            <person name="Salamov A."/>
            <person name="Henrissat B."/>
            <person name="Wiebenga A."/>
            <person name="De vries R.P."/>
            <person name="Grigoriev I.V."/>
            <person name="Mortensen U.H."/>
            <person name="Andersen M.R."/>
            <person name="Baker S.E."/>
        </authorList>
    </citation>
    <scope>NUCLEOTIDE SEQUENCE</scope>
    <source>
        <strain evidence="1">CBS 122712</strain>
    </source>
</reference>
<protein>
    <submittedName>
        <fullName evidence="1">Uncharacterized protein</fullName>
    </submittedName>
</protein>
<name>A0A317UL83_ASPEC</name>